<organism evidence="1 2">
    <name type="scientific">Sphingomonas rhizophila</name>
    <dbReference type="NCBI Taxonomy" id="2071607"/>
    <lineage>
        <taxon>Bacteria</taxon>
        <taxon>Pseudomonadati</taxon>
        <taxon>Pseudomonadota</taxon>
        <taxon>Alphaproteobacteria</taxon>
        <taxon>Sphingomonadales</taxon>
        <taxon>Sphingomonadaceae</taxon>
        <taxon>Sphingomonas</taxon>
    </lineage>
</organism>
<dbReference type="EMBL" id="CP060717">
    <property type="protein sequence ID" value="QNN64762.1"/>
    <property type="molecule type" value="Genomic_DNA"/>
</dbReference>
<dbReference type="RefSeq" id="WP_187541761.1">
    <property type="nucleotide sequence ID" value="NZ_CP060717.1"/>
</dbReference>
<evidence type="ECO:0000313" key="1">
    <source>
        <dbReference type="EMBL" id="QNN64762.1"/>
    </source>
</evidence>
<dbReference type="PROSITE" id="PS51257">
    <property type="entry name" value="PROKAR_LIPOPROTEIN"/>
    <property type="match status" value="1"/>
</dbReference>
<dbReference type="KEGG" id="srhi:H9L12_10950"/>
<gene>
    <name evidence="1" type="ORF">H9L12_10950</name>
</gene>
<evidence type="ECO:0000313" key="2">
    <source>
        <dbReference type="Proteomes" id="UP000515955"/>
    </source>
</evidence>
<protein>
    <recommendedName>
        <fullName evidence="3">Lipoprotein</fullName>
    </recommendedName>
</protein>
<proteinExistence type="predicted"/>
<accession>A0A7G9SA87</accession>
<dbReference type="AlphaFoldDB" id="A0A7G9SA87"/>
<keyword evidence="2" id="KW-1185">Reference proteome</keyword>
<sequence length="137" mass="14498">MRTQLFLTALTAAAVVAGCTRVDPTVELARQQQELARELDGRVAGKPLSCLPSFRNSGGRVLGIGDKLLFEDGGTIYVNQTTGGCQNAGRSGYIYVSELRGTTEQCRGDIGKVITSSGAFYAGSCGLGEFVPYSKPR</sequence>
<dbReference type="Proteomes" id="UP000515955">
    <property type="component" value="Chromosome"/>
</dbReference>
<name>A0A7G9SA87_9SPHN</name>
<evidence type="ECO:0008006" key="3">
    <source>
        <dbReference type="Google" id="ProtNLM"/>
    </source>
</evidence>
<reference evidence="1 2" key="1">
    <citation type="submission" date="2020-08" db="EMBL/GenBank/DDBJ databases">
        <title>Genome sequence of Sphingomonas rhizophila KACC 19189T.</title>
        <authorList>
            <person name="Hyun D.-W."/>
            <person name="Bae J.-W."/>
        </authorList>
    </citation>
    <scope>NUCLEOTIDE SEQUENCE [LARGE SCALE GENOMIC DNA]</scope>
    <source>
        <strain evidence="1 2">KACC 19189</strain>
    </source>
</reference>